<evidence type="ECO:0000256" key="1">
    <source>
        <dbReference type="ARBA" id="ARBA00002844"/>
    </source>
</evidence>
<feature type="region of interest" description="Disordered" evidence="4">
    <location>
        <begin position="17"/>
        <end position="38"/>
    </location>
</feature>
<dbReference type="GO" id="GO:0004862">
    <property type="term" value="F:cAMP-dependent protein kinase inhibitor activity"/>
    <property type="evidence" value="ECO:0007669"/>
    <property type="project" value="InterPro"/>
</dbReference>
<evidence type="ECO:0000313" key="5">
    <source>
        <dbReference type="Ensembl" id="ENSNBRP00000006568.1"/>
    </source>
</evidence>
<reference evidence="5" key="2">
    <citation type="submission" date="2025-09" db="UniProtKB">
        <authorList>
            <consortium name="Ensembl"/>
        </authorList>
    </citation>
    <scope>IDENTIFICATION</scope>
</reference>
<proteinExistence type="inferred from homology"/>
<dbReference type="GeneTree" id="ENSGT00940000176931"/>
<protein>
    <recommendedName>
        <fullName evidence="7">cAMP-dependent protein kinase inhibitor alpha</fullName>
    </recommendedName>
</protein>
<dbReference type="Ensembl" id="ENSNBRT00000006763.1">
    <property type="protein sequence ID" value="ENSNBRP00000006568.1"/>
    <property type="gene ID" value="ENSNBRG00000005155.1"/>
</dbReference>
<comment type="function">
    <text evidence="1">Extremely potent competitive inhibitor of cAMP-dependent protein kinase activity, this protein interacts with the catalytic subunit of the enzyme after the cAMP-induced dissociation of its regulatory chains.</text>
</comment>
<evidence type="ECO:0008006" key="7">
    <source>
        <dbReference type="Google" id="ProtNLM"/>
    </source>
</evidence>
<dbReference type="AlphaFoldDB" id="A0A3Q4GIU9"/>
<dbReference type="Proteomes" id="UP000261580">
    <property type="component" value="Unassembled WGS sequence"/>
</dbReference>
<sequence>MTDVEATYEDFITSRRSGRRNAIHDIPDAPGEPGTTDLSESLAQLSINKSGEQINASSTERAE</sequence>
<dbReference type="InterPro" id="IPR004171">
    <property type="entry name" value="cAMP_dep_PKI"/>
</dbReference>
<reference evidence="5" key="1">
    <citation type="submission" date="2025-08" db="UniProtKB">
        <authorList>
            <consortium name="Ensembl"/>
        </authorList>
    </citation>
    <scope>IDENTIFICATION</scope>
</reference>
<comment type="similarity">
    <text evidence="2">Belongs to the PKI family.</text>
</comment>
<organism evidence="5 6">
    <name type="scientific">Neolamprologus brichardi</name>
    <name type="common">Fairy cichlid</name>
    <name type="synonym">Lamprologus brichardi</name>
    <dbReference type="NCBI Taxonomy" id="32507"/>
    <lineage>
        <taxon>Eukaryota</taxon>
        <taxon>Metazoa</taxon>
        <taxon>Chordata</taxon>
        <taxon>Craniata</taxon>
        <taxon>Vertebrata</taxon>
        <taxon>Euteleostomi</taxon>
        <taxon>Actinopterygii</taxon>
        <taxon>Neopterygii</taxon>
        <taxon>Teleostei</taxon>
        <taxon>Neoteleostei</taxon>
        <taxon>Acanthomorphata</taxon>
        <taxon>Ovalentaria</taxon>
        <taxon>Cichlomorphae</taxon>
        <taxon>Cichliformes</taxon>
        <taxon>Cichlidae</taxon>
        <taxon>African cichlids</taxon>
        <taxon>Pseudocrenilabrinae</taxon>
        <taxon>Lamprologini</taxon>
        <taxon>Neolamprologus</taxon>
    </lineage>
</organism>
<accession>A0A3Q4GIU9</accession>
<keyword evidence="3" id="KW-0649">Protein kinase inhibitor</keyword>
<keyword evidence="6" id="KW-1185">Reference proteome</keyword>
<dbReference type="STRING" id="32507.ENSNBRP00000006568"/>
<dbReference type="OMA" id="HYKNHFS"/>
<dbReference type="Bgee" id="ENSNBRG00000005155">
    <property type="expression patterns" value="Expressed in camera-type eye and 6 other cell types or tissues"/>
</dbReference>
<evidence type="ECO:0000256" key="2">
    <source>
        <dbReference type="ARBA" id="ARBA00006393"/>
    </source>
</evidence>
<evidence type="ECO:0000256" key="3">
    <source>
        <dbReference type="ARBA" id="ARBA00023013"/>
    </source>
</evidence>
<dbReference type="Pfam" id="PF02827">
    <property type="entry name" value="PKI"/>
    <property type="match status" value="1"/>
</dbReference>
<evidence type="ECO:0000256" key="4">
    <source>
        <dbReference type="SAM" id="MobiDB-lite"/>
    </source>
</evidence>
<dbReference type="PANTHER" id="PTHR15416">
    <property type="entry name" value="CAMP-DEPENDENT PROTEIN KINASE INHIBITOR/PKI"/>
    <property type="match status" value="1"/>
</dbReference>
<evidence type="ECO:0000313" key="6">
    <source>
        <dbReference type="Proteomes" id="UP000261580"/>
    </source>
</evidence>
<name>A0A3Q4GIU9_NEOBR</name>